<dbReference type="Proteomes" id="UP000557772">
    <property type="component" value="Unassembled WGS sequence"/>
</dbReference>
<dbReference type="EMBL" id="JABENB010000001">
    <property type="protein sequence ID" value="NNG38663.1"/>
    <property type="molecule type" value="Genomic_DNA"/>
</dbReference>
<evidence type="ECO:0000313" key="1">
    <source>
        <dbReference type="EMBL" id="NNG38663.1"/>
    </source>
</evidence>
<reference evidence="1 2" key="1">
    <citation type="submission" date="2020-05" db="EMBL/GenBank/DDBJ databases">
        <title>Flexivirga sp. ID2601S isolated from air conditioner.</title>
        <authorList>
            <person name="Kim D.H."/>
        </authorList>
    </citation>
    <scope>NUCLEOTIDE SEQUENCE [LARGE SCALE GENOMIC DNA]</scope>
    <source>
        <strain evidence="1 2">ID2601S</strain>
    </source>
</reference>
<name>A0A849AFP2_9MICO</name>
<dbReference type="AlphaFoldDB" id="A0A849AFP2"/>
<dbReference type="RefSeq" id="WP_171152685.1">
    <property type="nucleotide sequence ID" value="NZ_JABENB010000001.1"/>
</dbReference>
<evidence type="ECO:0000313" key="2">
    <source>
        <dbReference type="Proteomes" id="UP000557772"/>
    </source>
</evidence>
<organism evidence="1 2">
    <name type="scientific">Flexivirga aerilata</name>
    <dbReference type="NCBI Taxonomy" id="1656889"/>
    <lineage>
        <taxon>Bacteria</taxon>
        <taxon>Bacillati</taxon>
        <taxon>Actinomycetota</taxon>
        <taxon>Actinomycetes</taxon>
        <taxon>Micrococcales</taxon>
        <taxon>Dermacoccaceae</taxon>
        <taxon>Flexivirga</taxon>
    </lineage>
</organism>
<keyword evidence="2" id="KW-1185">Reference proteome</keyword>
<protein>
    <submittedName>
        <fullName evidence="1">Uncharacterized protein</fullName>
    </submittedName>
</protein>
<accession>A0A849AFP2</accession>
<gene>
    <name evidence="1" type="ORF">HJ588_05150</name>
</gene>
<comment type="caution">
    <text evidence="1">The sequence shown here is derived from an EMBL/GenBank/DDBJ whole genome shotgun (WGS) entry which is preliminary data.</text>
</comment>
<sequence length="216" mass="22547">MTATATPVHSSALQHADASAVAGALRRLPHLVLHAETATRSVTALAARTGDGFAMLTPRRGRTPLLTRGPGDRLSRELARVVPALQCLVGAVGAVAGRASPPVAEEKLGAGDLLALAELVRRGDQRRLDVACADLGIRGLPWWITDFAWGAQAQLAIALVIDGECRACASMQLLEHGWGCLHADDAGDIGFAALTPERVQARVGTFVRLLMGAADA</sequence>
<proteinExistence type="predicted"/>